<dbReference type="PRINTS" id="PR00784">
    <property type="entry name" value="MTUNCOUPLING"/>
</dbReference>
<dbReference type="AlphaFoldDB" id="A0A452UI40"/>
<dbReference type="FunFam" id="1.50.40.10:FF:000068">
    <property type="entry name" value="Mitochondrial brown fat uncoupling protein 1"/>
    <property type="match status" value="1"/>
</dbReference>
<dbReference type="GO" id="GO:0071398">
    <property type="term" value="P:cellular response to fatty acid"/>
    <property type="evidence" value="ECO:0007669"/>
    <property type="project" value="UniProtKB-UniRule"/>
</dbReference>
<feature type="repeat" description="Solcar" evidence="17">
    <location>
        <begin position="112"/>
        <end position="202"/>
    </location>
</feature>
<keyword evidence="11 19" id="KW-0496">Mitochondrion</keyword>
<keyword evidence="5 17" id="KW-0812">Transmembrane</keyword>
<evidence type="ECO:0000256" key="11">
    <source>
        <dbReference type="ARBA" id="ARBA00023128"/>
    </source>
</evidence>
<dbReference type="GO" id="GO:0032870">
    <property type="term" value="P:cellular response to hormone stimulus"/>
    <property type="evidence" value="ECO:0007669"/>
    <property type="project" value="UniProtKB-UniRule"/>
</dbReference>
<sequence>MGGPTASDVRPTMTVKIFSAGVAACAADVITFPLDTAKVRLQVIQGECQTSKAIRYKGVLGTITTLAKTEGPMKLYSGLPAGLQRQISFASLRIGLYDTVQEFFSTGKETTASLGSKIAAGLTTGGVAVFIGQPTEVVKVRLQAQSHLHGLKPRYTGTYHAYRIIATTEGLTGLWKGTTPNLTRNVIINCTELVTYDLMKAALVKNKLLADDLPCHFVSALSAGFCTTVLSSPVDVVKTRFVNSPPGQYTSVPNCAMTMLTKEGPLAFFKGFVPSFLRLGSWNVIMFVCFEQLKRELMKSGPTVDCAT</sequence>
<dbReference type="SUPFAM" id="SSF103506">
    <property type="entry name" value="Mitochondrial carrier"/>
    <property type="match status" value="1"/>
</dbReference>
<comment type="function">
    <text evidence="16 19">Mitochondrial protein responsible for thermogenic respiration, a specialized capacity of brown adipose tissue and beige fat that participates in non-shivering adaptive thermogenesis to temperature and diet variations and more generally to the regulation of energy balance. Functions as a long-chain fatty acid/LCFA and proton symporter, simultaneously transporting one LCFA and one proton through the inner mitochondrial membrane. However, LCFAs remaining associated with the transporter via their hydrophobic tails, it results in an apparent transport of protons activated by LCFAs. Thereby, dissipates the mitochondrial proton gradient and converts the energy of substrate oxydation into heat instead of ATP. Regulates the production of reactive oxygen species/ROS by mitochondria.</text>
</comment>
<gene>
    <name evidence="20" type="primary">UCP1</name>
</gene>
<dbReference type="GO" id="GO:0015078">
    <property type="term" value="F:proton transmembrane transporter activity"/>
    <property type="evidence" value="ECO:0007669"/>
    <property type="project" value="Ensembl"/>
</dbReference>
<comment type="subunit">
    <text evidence="15">Most probably functions as a monomer. Binds one purine nucleotide per monomer. However, has also been suggested to function as a homodimer or a homotetramer. Tightly associates with cardiolipin in the mitochondrion inner membrane; may stabilize and regulate its activity.</text>
</comment>
<evidence type="ECO:0000256" key="1">
    <source>
        <dbReference type="ARBA" id="ARBA00004448"/>
    </source>
</evidence>
<dbReference type="GO" id="GO:0036041">
    <property type="term" value="F:long-chain fatty acid binding"/>
    <property type="evidence" value="ECO:0007669"/>
    <property type="project" value="UniProtKB-UniRule"/>
</dbReference>
<evidence type="ECO:0000256" key="5">
    <source>
        <dbReference type="ARBA" id="ARBA00022692"/>
    </source>
</evidence>
<dbReference type="GeneTree" id="ENSGT00940000160382"/>
<evidence type="ECO:0000256" key="4">
    <source>
        <dbReference type="ARBA" id="ARBA00022448"/>
    </source>
</evidence>
<dbReference type="GO" id="GO:1990542">
    <property type="term" value="P:mitochondrial transmembrane transport"/>
    <property type="evidence" value="ECO:0007669"/>
    <property type="project" value="UniProtKB-UniRule"/>
</dbReference>
<dbReference type="GO" id="GO:0006357">
    <property type="term" value="P:regulation of transcription by RNA polymerase II"/>
    <property type="evidence" value="ECO:0007669"/>
    <property type="project" value="Ensembl"/>
</dbReference>
<dbReference type="Ensembl" id="ENSUMAT00000024456.1">
    <property type="protein sequence ID" value="ENSUMAP00000020643.1"/>
    <property type="gene ID" value="ENSUMAG00000015121.1"/>
</dbReference>
<evidence type="ECO:0000256" key="9">
    <source>
        <dbReference type="ARBA" id="ARBA00023065"/>
    </source>
</evidence>
<evidence type="ECO:0000256" key="7">
    <source>
        <dbReference type="ARBA" id="ARBA00022792"/>
    </source>
</evidence>
<evidence type="ECO:0000256" key="12">
    <source>
        <dbReference type="ARBA" id="ARBA00023136"/>
    </source>
</evidence>
<dbReference type="GO" id="GO:0002024">
    <property type="term" value="P:diet induced thermogenesis"/>
    <property type="evidence" value="ECO:0007669"/>
    <property type="project" value="Ensembl"/>
</dbReference>
<dbReference type="PANTHER" id="PTHR45618">
    <property type="entry name" value="MITOCHONDRIAL DICARBOXYLATE CARRIER-RELATED"/>
    <property type="match status" value="1"/>
</dbReference>
<protein>
    <recommendedName>
        <fullName evidence="3 19">Mitochondrial brown fat uncoupling protein 1</fullName>
        <shortName evidence="19">UCP 1</shortName>
    </recommendedName>
</protein>
<proteinExistence type="inferred from homology"/>
<dbReference type="GO" id="GO:0120162">
    <property type="term" value="P:positive regulation of cold-induced thermogenesis"/>
    <property type="evidence" value="ECO:0007669"/>
    <property type="project" value="Ensembl"/>
</dbReference>
<keyword evidence="4 18" id="KW-0813">Transport</keyword>
<feature type="repeat" description="Solcar" evidence="17">
    <location>
        <begin position="211"/>
        <end position="296"/>
    </location>
</feature>
<dbReference type="InterPro" id="IPR018108">
    <property type="entry name" value="MCP_transmembrane"/>
</dbReference>
<evidence type="ECO:0000256" key="17">
    <source>
        <dbReference type="PROSITE-ProRule" id="PRU00282"/>
    </source>
</evidence>
<evidence type="ECO:0000256" key="19">
    <source>
        <dbReference type="RuleBase" id="RU367074"/>
    </source>
</evidence>
<dbReference type="GO" id="GO:1903426">
    <property type="term" value="P:regulation of reactive oxygen species biosynthetic process"/>
    <property type="evidence" value="ECO:0007669"/>
    <property type="project" value="UniProtKB-UniRule"/>
</dbReference>
<evidence type="ECO:0000256" key="3">
    <source>
        <dbReference type="ARBA" id="ARBA00019874"/>
    </source>
</evidence>
<dbReference type="InterPro" id="IPR002067">
    <property type="entry name" value="MCP"/>
</dbReference>
<dbReference type="OMA" id="YTSVPNC"/>
<evidence type="ECO:0000256" key="16">
    <source>
        <dbReference type="ARBA" id="ARBA00054467"/>
    </source>
</evidence>
<evidence type="ECO:0000256" key="2">
    <source>
        <dbReference type="ARBA" id="ARBA00006375"/>
    </source>
</evidence>
<keyword evidence="6" id="KW-0677">Repeat</keyword>
<keyword evidence="7 19" id="KW-0999">Mitochondrion inner membrane</keyword>
<dbReference type="GO" id="GO:0050873">
    <property type="term" value="P:brown fat cell differentiation"/>
    <property type="evidence" value="ECO:0007669"/>
    <property type="project" value="Ensembl"/>
</dbReference>
<dbReference type="InterPro" id="IPR050391">
    <property type="entry name" value="Mito_Metabolite_Transporter"/>
</dbReference>
<dbReference type="InterPro" id="IPR023395">
    <property type="entry name" value="MCP_dom_sf"/>
</dbReference>
<evidence type="ECO:0000256" key="14">
    <source>
        <dbReference type="ARBA" id="ARBA00024169"/>
    </source>
</evidence>
<dbReference type="GO" id="GO:0070417">
    <property type="term" value="P:cellular response to cold"/>
    <property type="evidence" value="ECO:0007669"/>
    <property type="project" value="Ensembl"/>
</dbReference>
<name>A0A452UI40_URSMA</name>
<comment type="PTM">
    <text evidence="19">May undergo ubiquitin-mediated proteasomal degradation.</text>
</comment>
<evidence type="ECO:0000313" key="20">
    <source>
        <dbReference type="Ensembl" id="ENSUMAP00000020643"/>
    </source>
</evidence>
<evidence type="ECO:0000256" key="18">
    <source>
        <dbReference type="RuleBase" id="RU000488"/>
    </source>
</evidence>
<dbReference type="GO" id="GO:1901612">
    <property type="term" value="F:cardiolipin binding"/>
    <property type="evidence" value="ECO:0007669"/>
    <property type="project" value="UniProtKB-UniRule"/>
</dbReference>
<organism evidence="20">
    <name type="scientific">Ursus maritimus</name>
    <name type="common">Polar bear</name>
    <name type="synonym">Thalarctos maritimus</name>
    <dbReference type="NCBI Taxonomy" id="29073"/>
    <lineage>
        <taxon>Eukaryota</taxon>
        <taxon>Metazoa</taxon>
        <taxon>Chordata</taxon>
        <taxon>Craniata</taxon>
        <taxon>Vertebrata</taxon>
        <taxon>Euteleostomi</taxon>
        <taxon>Mammalia</taxon>
        <taxon>Eutheria</taxon>
        <taxon>Laurasiatheria</taxon>
        <taxon>Carnivora</taxon>
        <taxon>Caniformia</taxon>
        <taxon>Ursidae</taxon>
        <taxon>Ursus</taxon>
    </lineage>
</organism>
<dbReference type="GO" id="GO:0032555">
    <property type="term" value="F:purine ribonucleotide binding"/>
    <property type="evidence" value="ECO:0007669"/>
    <property type="project" value="Ensembl"/>
</dbReference>
<dbReference type="Gene3D" id="1.50.40.10">
    <property type="entry name" value="Mitochondrial carrier domain"/>
    <property type="match status" value="1"/>
</dbReference>
<keyword evidence="12 17" id="KW-0472">Membrane</keyword>
<evidence type="ECO:0000256" key="10">
    <source>
        <dbReference type="ARBA" id="ARBA00023097"/>
    </source>
</evidence>
<keyword evidence="13 19" id="KW-0407">Ion channel</keyword>
<evidence type="ECO:0000256" key="8">
    <source>
        <dbReference type="ARBA" id="ARBA00022989"/>
    </source>
</evidence>
<comment type="similarity">
    <text evidence="2 18">Belongs to the mitochondrial carrier (TC 2.A.29) family.</text>
</comment>
<comment type="subcellular location">
    <subcellularLocation>
        <location evidence="1 19">Mitochondrion inner membrane</location>
        <topology evidence="1 19">Multi-pass membrane protein</topology>
    </subcellularLocation>
</comment>
<comment type="catalytic activity">
    <reaction evidence="14">
        <text>H(+)(in) = H(+)(out)</text>
        <dbReference type="Rhea" id="RHEA:34979"/>
        <dbReference type="ChEBI" id="CHEBI:15378"/>
    </reaction>
</comment>
<feature type="repeat" description="Solcar" evidence="17">
    <location>
        <begin position="11"/>
        <end position="103"/>
    </location>
</feature>
<accession>A0A452UI40</accession>
<evidence type="ECO:0000256" key="15">
    <source>
        <dbReference type="ARBA" id="ARBA00046704"/>
    </source>
</evidence>
<dbReference type="GO" id="GO:0017077">
    <property type="term" value="F:oxidative phosphorylation uncoupler activity"/>
    <property type="evidence" value="ECO:0007669"/>
    <property type="project" value="UniProtKB-UniRule"/>
</dbReference>
<dbReference type="PROSITE" id="PS50920">
    <property type="entry name" value="SOLCAR"/>
    <property type="match status" value="3"/>
</dbReference>
<evidence type="ECO:0000256" key="13">
    <source>
        <dbReference type="ARBA" id="ARBA00023303"/>
    </source>
</evidence>
<dbReference type="GO" id="GO:0034614">
    <property type="term" value="P:cellular response to reactive oxygen species"/>
    <property type="evidence" value="ECO:0007669"/>
    <property type="project" value="UniProtKB-UniRule"/>
</dbReference>
<dbReference type="Pfam" id="PF00153">
    <property type="entry name" value="Mito_carr"/>
    <property type="match status" value="3"/>
</dbReference>
<reference evidence="20" key="1">
    <citation type="submission" date="2019-03" db="UniProtKB">
        <authorList>
            <consortium name="Ensembl"/>
        </authorList>
    </citation>
    <scope>IDENTIFICATION</scope>
</reference>
<keyword evidence="9 19" id="KW-0406">Ion transport</keyword>
<evidence type="ECO:0000256" key="6">
    <source>
        <dbReference type="ARBA" id="ARBA00022737"/>
    </source>
</evidence>
<keyword evidence="8" id="KW-1133">Transmembrane helix</keyword>
<keyword evidence="10 19" id="KW-0558">Oxidation</keyword>
<dbReference type="GO" id="GO:0005743">
    <property type="term" value="C:mitochondrial inner membrane"/>
    <property type="evidence" value="ECO:0007669"/>
    <property type="project" value="UniProtKB-SubCell"/>
</dbReference>